<keyword evidence="1" id="KW-0175">Coiled coil</keyword>
<organism evidence="2 3">
    <name type="scientific">Rotaria sordida</name>
    <dbReference type="NCBI Taxonomy" id="392033"/>
    <lineage>
        <taxon>Eukaryota</taxon>
        <taxon>Metazoa</taxon>
        <taxon>Spiralia</taxon>
        <taxon>Gnathifera</taxon>
        <taxon>Rotifera</taxon>
        <taxon>Eurotatoria</taxon>
        <taxon>Bdelloidea</taxon>
        <taxon>Philodinida</taxon>
        <taxon>Philodinidae</taxon>
        <taxon>Rotaria</taxon>
    </lineage>
</organism>
<reference evidence="2" key="1">
    <citation type="submission" date="2021-02" db="EMBL/GenBank/DDBJ databases">
        <authorList>
            <person name="Nowell W R."/>
        </authorList>
    </citation>
    <scope>NUCLEOTIDE SEQUENCE</scope>
</reference>
<name>A0A815K3Y3_9BILA</name>
<sequence length="146" mass="17842">VCQEKNSIEDNLRAKFEHEIKLKLDDLRRTFEKEYNDKILYYKNNYEQDNQIFKTKYNQDLEQQSKEFNQDIERMKINHEKMINELNIELDRLRANVGIAHYMDNLEISIKKQIQNELIRSRNSMIKEIRRELFEKMTHAMKSQGV</sequence>
<feature type="non-terminal residue" evidence="2">
    <location>
        <position position="1"/>
    </location>
</feature>
<comment type="caution">
    <text evidence="2">The sequence shown here is derived from an EMBL/GenBank/DDBJ whole genome shotgun (WGS) entry which is preliminary data.</text>
</comment>
<evidence type="ECO:0000313" key="3">
    <source>
        <dbReference type="Proteomes" id="UP000663864"/>
    </source>
</evidence>
<accession>A0A815K3Y3</accession>
<evidence type="ECO:0000256" key="1">
    <source>
        <dbReference type="SAM" id="Coils"/>
    </source>
</evidence>
<dbReference type="Proteomes" id="UP000663864">
    <property type="component" value="Unassembled WGS sequence"/>
</dbReference>
<evidence type="ECO:0000313" key="2">
    <source>
        <dbReference type="EMBL" id="CAF1388237.1"/>
    </source>
</evidence>
<dbReference type="AlphaFoldDB" id="A0A815K3Y3"/>
<proteinExistence type="predicted"/>
<gene>
    <name evidence="2" type="ORF">ZHD862_LOCUS32483</name>
</gene>
<protein>
    <submittedName>
        <fullName evidence="2">Uncharacterized protein</fullName>
    </submittedName>
</protein>
<feature type="coiled-coil region" evidence="1">
    <location>
        <begin position="58"/>
        <end position="96"/>
    </location>
</feature>
<dbReference type="EMBL" id="CAJNOT010003519">
    <property type="protein sequence ID" value="CAF1388237.1"/>
    <property type="molecule type" value="Genomic_DNA"/>
</dbReference>